<comment type="caution">
    <text evidence="10">The sequence shown here is derived from an EMBL/GenBank/DDBJ whole genome shotgun (WGS) entry which is preliminary data.</text>
</comment>
<dbReference type="OrthoDB" id="20295at2759"/>
<evidence type="ECO:0000259" key="9">
    <source>
        <dbReference type="PROSITE" id="PS51698"/>
    </source>
</evidence>
<feature type="domain" description="U-box" evidence="9">
    <location>
        <begin position="235"/>
        <end position="305"/>
    </location>
</feature>
<proteinExistence type="inferred from homology"/>
<comment type="catalytic activity">
    <reaction evidence="1">
        <text>S-ubiquitinyl-[E2 ubiquitin-conjugating enzyme]-L-cysteine + [acceptor protein]-L-lysine = [E2 ubiquitin-conjugating enzyme]-L-cysteine + N(6)-ubiquitinyl-[acceptor protein]-L-lysine.</text>
        <dbReference type="EC" id="2.3.2.27"/>
    </reaction>
</comment>
<organism evidence="10 11">
    <name type="scientific">Coemansia spiralis</name>
    <dbReference type="NCBI Taxonomy" id="417178"/>
    <lineage>
        <taxon>Eukaryota</taxon>
        <taxon>Fungi</taxon>
        <taxon>Fungi incertae sedis</taxon>
        <taxon>Zoopagomycota</taxon>
        <taxon>Kickxellomycotina</taxon>
        <taxon>Kickxellomycetes</taxon>
        <taxon>Kickxellales</taxon>
        <taxon>Kickxellaceae</taxon>
        <taxon>Coemansia</taxon>
    </lineage>
</organism>
<dbReference type="GO" id="GO:0005634">
    <property type="term" value="C:nucleus"/>
    <property type="evidence" value="ECO:0007669"/>
    <property type="project" value="TreeGrafter"/>
</dbReference>
<dbReference type="InterPro" id="IPR003613">
    <property type="entry name" value="Ubox_domain"/>
</dbReference>
<dbReference type="Proteomes" id="UP001151518">
    <property type="component" value="Unassembled WGS sequence"/>
</dbReference>
<evidence type="ECO:0000256" key="8">
    <source>
        <dbReference type="ARBA" id="ARBA00022786"/>
    </source>
</evidence>
<keyword evidence="6" id="KW-0963">Cytoplasm</keyword>
<dbReference type="FunFam" id="3.30.40.10:FF:000055">
    <property type="entry name" value="Ubiquitin conjugation factor e4 a"/>
    <property type="match status" value="1"/>
</dbReference>
<comment type="similarity">
    <text evidence="4">Belongs to the ubiquitin conjugation factor E4 family.</text>
</comment>
<dbReference type="GO" id="GO:0031625">
    <property type="term" value="F:ubiquitin protein ligase binding"/>
    <property type="evidence" value="ECO:0007669"/>
    <property type="project" value="TreeGrafter"/>
</dbReference>
<dbReference type="EMBL" id="JANBTW010000091">
    <property type="protein sequence ID" value="KAJ2671960.1"/>
    <property type="molecule type" value="Genomic_DNA"/>
</dbReference>
<dbReference type="PROSITE" id="PS51698">
    <property type="entry name" value="U_BOX"/>
    <property type="match status" value="1"/>
</dbReference>
<reference evidence="10" key="1">
    <citation type="submission" date="2022-07" db="EMBL/GenBank/DDBJ databases">
        <title>Phylogenomic reconstructions and comparative analyses of Kickxellomycotina fungi.</title>
        <authorList>
            <person name="Reynolds N.K."/>
            <person name="Stajich J.E."/>
            <person name="Barry K."/>
            <person name="Grigoriev I.V."/>
            <person name="Crous P."/>
            <person name="Smith M.E."/>
        </authorList>
    </citation>
    <scope>NUCLEOTIDE SEQUENCE</scope>
    <source>
        <strain evidence="10">NRRL 3115</strain>
    </source>
</reference>
<dbReference type="PANTHER" id="PTHR13492:SF2">
    <property type="entry name" value="RING FINGER PROTEIN 37"/>
    <property type="match status" value="1"/>
</dbReference>
<evidence type="ECO:0000256" key="1">
    <source>
        <dbReference type="ARBA" id="ARBA00000900"/>
    </source>
</evidence>
<dbReference type="Gene3D" id="3.30.40.10">
    <property type="entry name" value="Zinc/RING finger domain, C3HC4 (zinc finger)"/>
    <property type="match status" value="1"/>
</dbReference>
<dbReference type="GO" id="GO:0000209">
    <property type="term" value="P:protein polyubiquitination"/>
    <property type="evidence" value="ECO:0007669"/>
    <property type="project" value="TreeGrafter"/>
</dbReference>
<dbReference type="Pfam" id="PF19318">
    <property type="entry name" value="DUF5918"/>
    <property type="match status" value="2"/>
</dbReference>
<dbReference type="SMART" id="SM00504">
    <property type="entry name" value="Ubox"/>
    <property type="match status" value="1"/>
</dbReference>
<accession>A0A9W8G2W8</accession>
<evidence type="ECO:0000256" key="2">
    <source>
        <dbReference type="ARBA" id="ARBA00004496"/>
    </source>
</evidence>
<comment type="pathway">
    <text evidence="3">Protein modification; protein ubiquitination.</text>
</comment>
<keyword evidence="7" id="KW-0808">Transferase</keyword>
<evidence type="ECO:0000256" key="4">
    <source>
        <dbReference type="ARBA" id="ARBA00007434"/>
    </source>
</evidence>
<dbReference type="EC" id="2.3.2.27" evidence="5"/>
<protein>
    <recommendedName>
        <fullName evidence="5">RING-type E3 ubiquitin transferase</fullName>
        <ecNumber evidence="5">2.3.2.27</ecNumber>
    </recommendedName>
</protein>
<dbReference type="GO" id="GO:0005737">
    <property type="term" value="C:cytoplasm"/>
    <property type="evidence" value="ECO:0007669"/>
    <property type="project" value="UniProtKB-SubCell"/>
</dbReference>
<dbReference type="AlphaFoldDB" id="A0A9W8G2W8"/>
<dbReference type="SUPFAM" id="SSF57850">
    <property type="entry name" value="RING/U-box"/>
    <property type="match status" value="1"/>
</dbReference>
<dbReference type="Pfam" id="PF04564">
    <property type="entry name" value="U-box"/>
    <property type="match status" value="1"/>
</dbReference>
<dbReference type="PANTHER" id="PTHR13492">
    <property type="entry name" value="RING FINGER PROTEIN 37"/>
    <property type="match status" value="1"/>
</dbReference>
<dbReference type="InterPro" id="IPR045696">
    <property type="entry name" value="Ubox5_N"/>
</dbReference>
<keyword evidence="8" id="KW-0833">Ubl conjugation pathway</keyword>
<comment type="subcellular location">
    <subcellularLocation>
        <location evidence="2">Cytoplasm</location>
    </subcellularLocation>
</comment>
<gene>
    <name evidence="10" type="primary">UBOX5</name>
    <name evidence="10" type="ORF">GGI25_005303</name>
</gene>
<evidence type="ECO:0000256" key="6">
    <source>
        <dbReference type="ARBA" id="ARBA00022490"/>
    </source>
</evidence>
<name>A0A9W8G2W8_9FUNG</name>
<dbReference type="GO" id="GO:0034450">
    <property type="term" value="F:ubiquitin-ubiquitin ligase activity"/>
    <property type="evidence" value="ECO:0007669"/>
    <property type="project" value="TreeGrafter"/>
</dbReference>
<dbReference type="InterPro" id="IPR013083">
    <property type="entry name" value="Znf_RING/FYVE/PHD"/>
</dbReference>
<sequence>MELFDYADSRLGSSITCSCPSTTTYEVENLINHREQNQIDSGTAYQFPLLVGSRGGFMAESFVRPPADIIITLPYQISLAAVIINPCIRLGQTRVASIFTQGNKQRWEFAGRLVWSTGIGSGARSKYGLHNTDVQPEMIQQAKTVCLRHPDASTWSSIQTIPASALHFVKSIRVSITSMHDLHALGLGGIEIWGQPSQRMPESERVRAWEYAYQALKSKEHIETPMPANPKTTSEYPAEFIDSITQNLMTDPVILPSGVRCDRSTIARHLLGHQTDPFTGLALNYDQVKPDLALKLRIQRWVDHQ</sequence>
<evidence type="ECO:0000256" key="3">
    <source>
        <dbReference type="ARBA" id="ARBA00004906"/>
    </source>
</evidence>
<evidence type="ECO:0000256" key="7">
    <source>
        <dbReference type="ARBA" id="ARBA00022679"/>
    </source>
</evidence>
<dbReference type="InterPro" id="IPR039847">
    <property type="entry name" value="Ubox5"/>
</dbReference>
<evidence type="ECO:0000313" key="10">
    <source>
        <dbReference type="EMBL" id="KAJ2671960.1"/>
    </source>
</evidence>
<evidence type="ECO:0000313" key="11">
    <source>
        <dbReference type="Proteomes" id="UP001151518"/>
    </source>
</evidence>
<evidence type="ECO:0000256" key="5">
    <source>
        <dbReference type="ARBA" id="ARBA00012483"/>
    </source>
</evidence>